<organism evidence="4">
    <name type="scientific">Nippostrongylus brasiliensis</name>
    <name type="common">Rat hookworm</name>
    <dbReference type="NCBI Taxonomy" id="27835"/>
    <lineage>
        <taxon>Eukaryota</taxon>
        <taxon>Metazoa</taxon>
        <taxon>Ecdysozoa</taxon>
        <taxon>Nematoda</taxon>
        <taxon>Chromadorea</taxon>
        <taxon>Rhabditida</taxon>
        <taxon>Rhabditina</taxon>
        <taxon>Rhabditomorpha</taxon>
        <taxon>Strongyloidea</taxon>
        <taxon>Heligmosomidae</taxon>
        <taxon>Nippostrongylus</taxon>
    </lineage>
</organism>
<evidence type="ECO:0000313" key="3">
    <source>
        <dbReference type="Proteomes" id="UP000271162"/>
    </source>
</evidence>
<dbReference type="Proteomes" id="UP000271162">
    <property type="component" value="Unassembled WGS sequence"/>
</dbReference>
<name>A0A0N4XZN2_NIPBR</name>
<accession>A0A0N4XZN2</accession>
<protein>
    <submittedName>
        <fullName evidence="4">Nucleolin-like</fullName>
    </submittedName>
</protein>
<dbReference type="AlphaFoldDB" id="A0A0N4XZN2"/>
<sequence>MPEWLLHCLKTVPEMTLCAAFATTTIVWCHKTPKGKAVKDRKVGVSIMEAPKEQDSLMTVPTVTQPTTKPQAKPDNMKCVFDMLQDYEKAQQKNTGEKPPGEAHAKAALAQDPPKVEEKKIDAKAPKKSDVKGKSDVFKKPVAEGVAAKTAVEEDEKGCENDKRTTEETKDDVGHTQIEDEGQNAALEKQLKAGARVAISVSVVLSEALQISFVPFVD</sequence>
<feature type="compositionally biased region" description="Basic and acidic residues" evidence="1">
    <location>
        <begin position="158"/>
        <end position="178"/>
    </location>
</feature>
<reference evidence="4" key="1">
    <citation type="submission" date="2017-02" db="UniProtKB">
        <authorList>
            <consortium name="WormBaseParasite"/>
        </authorList>
    </citation>
    <scope>IDENTIFICATION</scope>
</reference>
<evidence type="ECO:0000313" key="2">
    <source>
        <dbReference type="EMBL" id="VDL72241.1"/>
    </source>
</evidence>
<dbReference type="EMBL" id="UYSL01020033">
    <property type="protein sequence ID" value="VDL72241.1"/>
    <property type="molecule type" value="Genomic_DNA"/>
</dbReference>
<reference evidence="2 3" key="2">
    <citation type="submission" date="2018-11" db="EMBL/GenBank/DDBJ databases">
        <authorList>
            <consortium name="Pathogen Informatics"/>
        </authorList>
    </citation>
    <scope>NUCLEOTIDE SEQUENCE [LARGE SCALE GENOMIC DNA]</scope>
</reference>
<proteinExistence type="predicted"/>
<keyword evidence="3" id="KW-1185">Reference proteome</keyword>
<evidence type="ECO:0000256" key="1">
    <source>
        <dbReference type="SAM" id="MobiDB-lite"/>
    </source>
</evidence>
<evidence type="ECO:0000313" key="4">
    <source>
        <dbReference type="WBParaSite" id="NBR_0000865101-mRNA-1"/>
    </source>
</evidence>
<gene>
    <name evidence="2" type="ORF">NBR_LOCUS8652</name>
</gene>
<feature type="region of interest" description="Disordered" evidence="1">
    <location>
        <begin position="91"/>
        <end position="182"/>
    </location>
</feature>
<feature type="compositionally biased region" description="Basic and acidic residues" evidence="1">
    <location>
        <begin position="91"/>
        <end position="105"/>
    </location>
</feature>
<dbReference type="WBParaSite" id="NBR_0000865101-mRNA-1">
    <property type="protein sequence ID" value="NBR_0000865101-mRNA-1"/>
    <property type="gene ID" value="NBR_0000865101"/>
</dbReference>
<feature type="compositionally biased region" description="Basic and acidic residues" evidence="1">
    <location>
        <begin position="114"/>
        <end position="142"/>
    </location>
</feature>